<feature type="region of interest" description="Disordered" evidence="1">
    <location>
        <begin position="1"/>
        <end position="52"/>
    </location>
</feature>
<evidence type="ECO:0000313" key="3">
    <source>
        <dbReference type="Proteomes" id="UP001497482"/>
    </source>
</evidence>
<dbReference type="AlphaFoldDB" id="A0AAV2KII2"/>
<name>A0AAV2KII2_KNICA</name>
<proteinExistence type="predicted"/>
<keyword evidence="3" id="KW-1185">Reference proteome</keyword>
<protein>
    <submittedName>
        <fullName evidence="2">Uncharacterized protein</fullName>
    </submittedName>
</protein>
<feature type="region of interest" description="Disordered" evidence="1">
    <location>
        <begin position="77"/>
        <end position="97"/>
    </location>
</feature>
<evidence type="ECO:0000313" key="2">
    <source>
        <dbReference type="EMBL" id="CAL1588633.1"/>
    </source>
</evidence>
<organism evidence="2 3">
    <name type="scientific">Knipowitschia caucasica</name>
    <name type="common">Caucasian dwarf goby</name>
    <name type="synonym">Pomatoschistus caucasicus</name>
    <dbReference type="NCBI Taxonomy" id="637954"/>
    <lineage>
        <taxon>Eukaryota</taxon>
        <taxon>Metazoa</taxon>
        <taxon>Chordata</taxon>
        <taxon>Craniata</taxon>
        <taxon>Vertebrata</taxon>
        <taxon>Euteleostomi</taxon>
        <taxon>Actinopterygii</taxon>
        <taxon>Neopterygii</taxon>
        <taxon>Teleostei</taxon>
        <taxon>Neoteleostei</taxon>
        <taxon>Acanthomorphata</taxon>
        <taxon>Gobiaria</taxon>
        <taxon>Gobiiformes</taxon>
        <taxon>Gobioidei</taxon>
        <taxon>Gobiidae</taxon>
        <taxon>Gobiinae</taxon>
        <taxon>Knipowitschia</taxon>
    </lineage>
</organism>
<feature type="compositionally biased region" description="Basic residues" evidence="1">
    <location>
        <begin position="38"/>
        <end position="51"/>
    </location>
</feature>
<reference evidence="2 3" key="1">
    <citation type="submission" date="2024-04" db="EMBL/GenBank/DDBJ databases">
        <authorList>
            <person name="Waldvogel A.-M."/>
            <person name="Schoenle A."/>
        </authorList>
    </citation>
    <scope>NUCLEOTIDE SEQUENCE [LARGE SCALE GENOMIC DNA]</scope>
</reference>
<feature type="compositionally biased region" description="Low complexity" evidence="1">
    <location>
        <begin position="7"/>
        <end position="21"/>
    </location>
</feature>
<feature type="compositionally biased region" description="Basic and acidic residues" evidence="1">
    <location>
        <begin position="83"/>
        <end position="94"/>
    </location>
</feature>
<dbReference type="EMBL" id="OZ035840">
    <property type="protein sequence ID" value="CAL1588633.1"/>
    <property type="molecule type" value="Genomic_DNA"/>
</dbReference>
<accession>A0AAV2KII2</accession>
<gene>
    <name evidence="2" type="ORF">KC01_LOCUS18396</name>
</gene>
<sequence length="110" mass="12263">MKDPADHSWSLRHNSSSHISSAMGVPLRPMPQPDQHAKAAHSAKRKEKKRSVTAGGLVLFYHDSSLVSLHLRLNAHRTQARPRQGEDRRKDTLKTTELLATWGTNSVHAA</sequence>
<evidence type="ECO:0000256" key="1">
    <source>
        <dbReference type="SAM" id="MobiDB-lite"/>
    </source>
</evidence>
<dbReference type="Proteomes" id="UP001497482">
    <property type="component" value="Chromosome 18"/>
</dbReference>